<dbReference type="Pfam" id="PF00126">
    <property type="entry name" value="HTH_1"/>
    <property type="match status" value="1"/>
</dbReference>
<keyword evidence="2" id="KW-0805">Transcription regulation</keyword>
<organism evidence="5 6">
    <name type="scientific">Megasphaera stantonii</name>
    <dbReference type="NCBI Taxonomy" id="2144175"/>
    <lineage>
        <taxon>Bacteria</taxon>
        <taxon>Bacillati</taxon>
        <taxon>Bacillota</taxon>
        <taxon>Negativicutes</taxon>
        <taxon>Veillonellales</taxon>
        <taxon>Veillonellaceae</taxon>
        <taxon>Megasphaera</taxon>
    </lineage>
</organism>
<dbReference type="GO" id="GO:0032993">
    <property type="term" value="C:protein-DNA complex"/>
    <property type="evidence" value="ECO:0007669"/>
    <property type="project" value="TreeGrafter"/>
</dbReference>
<dbReference type="InterPro" id="IPR005119">
    <property type="entry name" value="LysR_subst-bd"/>
</dbReference>
<dbReference type="InterPro" id="IPR000847">
    <property type="entry name" value="LysR_HTH_N"/>
</dbReference>
<reference evidence="5 6" key="1">
    <citation type="submission" date="2018-05" db="EMBL/GenBank/DDBJ databases">
        <title>Complete genome sequence of Megasphaera sp. AJH120T, isolated from the ceca of a chicken.</title>
        <authorList>
            <person name="Maki J."/>
            <person name="Looft T."/>
        </authorList>
    </citation>
    <scope>NUCLEOTIDE SEQUENCE [LARGE SCALE GENOMIC DNA]</scope>
    <source>
        <strain evidence="5 6">AJH120</strain>
    </source>
</reference>
<evidence type="ECO:0000256" key="2">
    <source>
        <dbReference type="ARBA" id="ARBA00023015"/>
    </source>
</evidence>
<dbReference type="PANTHER" id="PTHR30346">
    <property type="entry name" value="TRANSCRIPTIONAL DUAL REGULATOR HCAR-RELATED"/>
    <property type="match status" value="1"/>
</dbReference>
<keyword evidence="3" id="KW-0238">DNA-binding</keyword>
<dbReference type="RefSeq" id="WP_107195777.1">
    <property type="nucleotide sequence ID" value="NZ_CALYAU010000006.1"/>
</dbReference>
<dbReference type="PANTHER" id="PTHR30346:SF28">
    <property type="entry name" value="HTH-TYPE TRANSCRIPTIONAL REGULATOR CYNR"/>
    <property type="match status" value="1"/>
</dbReference>
<gene>
    <name evidence="5" type="ORF">DKB62_04140</name>
</gene>
<dbReference type="SUPFAM" id="SSF53850">
    <property type="entry name" value="Periplasmic binding protein-like II"/>
    <property type="match status" value="1"/>
</dbReference>
<dbReference type="GO" id="GO:0003700">
    <property type="term" value="F:DNA-binding transcription factor activity"/>
    <property type="evidence" value="ECO:0007669"/>
    <property type="project" value="InterPro"/>
</dbReference>
<dbReference type="AlphaFoldDB" id="A0A346AY82"/>
<dbReference type="PROSITE" id="PS50931">
    <property type="entry name" value="HTH_LYSR"/>
    <property type="match status" value="1"/>
</dbReference>
<sequence length="294" mass="33102">MNLSQLRYFVKLAHEKHYTKAAEQLCITQPSLSHAISTLEKELGVQLFEKKSRNTELTCCGRQFLTVAENTLNVLDNGIQMLSRVAKGEGLIRVGFLRTLGIEYIPDIISHYRAAHPSDNVEFTFEVDLSPQLLQDLLAHKLDVVFASKPAADTAFHCTAIEKQDLVLIVPKNHPLAGHSTIDLKDTADYPYIVFNKKSGLRLIVDTMLEKAGVTPRIAYEISEDEVIGGMVAKNFGIAVVPFMNLLLQLDVKILPISHPQYERKFYMITNKQIYLPPVVQHFCDFVIAHSKID</sequence>
<dbReference type="EMBL" id="CP029462">
    <property type="protein sequence ID" value="AXL20825.1"/>
    <property type="molecule type" value="Genomic_DNA"/>
</dbReference>
<dbReference type="Gene3D" id="1.10.10.10">
    <property type="entry name" value="Winged helix-like DNA-binding domain superfamily/Winged helix DNA-binding domain"/>
    <property type="match status" value="1"/>
</dbReference>
<dbReference type="CDD" id="cd08434">
    <property type="entry name" value="PBP2_GltC_like"/>
    <property type="match status" value="1"/>
</dbReference>
<dbReference type="OrthoDB" id="1677645at2"/>
<dbReference type="GO" id="GO:0003677">
    <property type="term" value="F:DNA binding"/>
    <property type="evidence" value="ECO:0007669"/>
    <property type="project" value="UniProtKB-KW"/>
</dbReference>
<dbReference type="KEGG" id="meg:DKB62_04140"/>
<proteinExistence type="inferred from homology"/>
<accession>A0A346AY82</accession>
<dbReference type="SUPFAM" id="SSF46785">
    <property type="entry name" value="Winged helix' DNA-binding domain"/>
    <property type="match status" value="1"/>
</dbReference>
<evidence type="ECO:0000313" key="6">
    <source>
        <dbReference type="Proteomes" id="UP000254337"/>
    </source>
</evidence>
<dbReference type="InterPro" id="IPR036390">
    <property type="entry name" value="WH_DNA-bd_sf"/>
</dbReference>
<dbReference type="Pfam" id="PF03466">
    <property type="entry name" value="LysR_substrate"/>
    <property type="match status" value="1"/>
</dbReference>
<dbReference type="PRINTS" id="PR00039">
    <property type="entry name" value="HTHLYSR"/>
</dbReference>
<dbReference type="FunFam" id="1.10.10.10:FF:000001">
    <property type="entry name" value="LysR family transcriptional regulator"/>
    <property type="match status" value="1"/>
</dbReference>
<comment type="similarity">
    <text evidence="1">Belongs to the LysR transcriptional regulatory family.</text>
</comment>
<keyword evidence="4" id="KW-0804">Transcription</keyword>
<evidence type="ECO:0000313" key="5">
    <source>
        <dbReference type="EMBL" id="AXL20825.1"/>
    </source>
</evidence>
<evidence type="ECO:0000256" key="3">
    <source>
        <dbReference type="ARBA" id="ARBA00023125"/>
    </source>
</evidence>
<dbReference type="Proteomes" id="UP000254337">
    <property type="component" value="Chromosome"/>
</dbReference>
<evidence type="ECO:0000256" key="1">
    <source>
        <dbReference type="ARBA" id="ARBA00009437"/>
    </source>
</evidence>
<dbReference type="InterPro" id="IPR036388">
    <property type="entry name" value="WH-like_DNA-bd_sf"/>
</dbReference>
<protein>
    <submittedName>
        <fullName evidence="5">LysR family transcriptional regulator</fullName>
    </submittedName>
</protein>
<keyword evidence="6" id="KW-1185">Reference proteome</keyword>
<dbReference type="Gene3D" id="3.40.190.290">
    <property type="match status" value="1"/>
</dbReference>
<evidence type="ECO:0000256" key="4">
    <source>
        <dbReference type="ARBA" id="ARBA00023163"/>
    </source>
</evidence>
<name>A0A346AY82_9FIRM</name>